<organism evidence="2 3">
    <name type="scientific">Actinacidiphila bryophytorum</name>
    <dbReference type="NCBI Taxonomy" id="1436133"/>
    <lineage>
        <taxon>Bacteria</taxon>
        <taxon>Bacillati</taxon>
        <taxon>Actinomycetota</taxon>
        <taxon>Actinomycetes</taxon>
        <taxon>Kitasatosporales</taxon>
        <taxon>Streptomycetaceae</taxon>
        <taxon>Actinacidiphila</taxon>
    </lineage>
</organism>
<feature type="compositionally biased region" description="Low complexity" evidence="1">
    <location>
        <begin position="120"/>
        <end position="156"/>
    </location>
</feature>
<proteinExistence type="predicted"/>
<name>A0A9W4MIG8_9ACTN</name>
<dbReference type="Proteomes" id="UP001153328">
    <property type="component" value="Unassembled WGS sequence"/>
</dbReference>
<feature type="compositionally biased region" description="Low complexity" evidence="1">
    <location>
        <begin position="100"/>
        <end position="112"/>
    </location>
</feature>
<evidence type="ECO:0000313" key="2">
    <source>
        <dbReference type="EMBL" id="CAG7647000.1"/>
    </source>
</evidence>
<dbReference type="EMBL" id="CAJVAX010000018">
    <property type="protein sequence ID" value="CAG7647000.1"/>
    <property type="molecule type" value="Genomic_DNA"/>
</dbReference>
<sequence>MLKSARGQHPRQPAALEPDQQRLPARARPADRCRTPAVGHVLGPRRAPERPGRRHRQARTRTRLRRRPVVKGARRRGRRRGRARPVRGPTRRGGRCDGSGPLPAGAGRCRAPPLRRRQLRPGVLRLRRAQLGAPAPGRPAGRTRPGPRRAPGVQRR</sequence>
<protein>
    <submittedName>
        <fullName evidence="2">Uncharacterized protein</fullName>
    </submittedName>
</protein>
<feature type="compositionally biased region" description="Basic residues" evidence="1">
    <location>
        <begin position="52"/>
        <end position="93"/>
    </location>
</feature>
<dbReference type="AlphaFoldDB" id="A0A9W4MIG8"/>
<reference evidence="2" key="1">
    <citation type="submission" date="2021-06" db="EMBL/GenBank/DDBJ databases">
        <authorList>
            <person name="Arsene-Ploetze F."/>
        </authorList>
    </citation>
    <scope>NUCLEOTIDE SEQUENCE</scope>
    <source>
        <strain evidence="2">SBRY1</strain>
    </source>
</reference>
<evidence type="ECO:0000256" key="1">
    <source>
        <dbReference type="SAM" id="MobiDB-lite"/>
    </source>
</evidence>
<gene>
    <name evidence="2" type="ORF">SBRY_40550</name>
</gene>
<feature type="region of interest" description="Disordered" evidence="1">
    <location>
        <begin position="1"/>
        <end position="156"/>
    </location>
</feature>
<accession>A0A9W4MIG8</accession>
<keyword evidence="3" id="KW-1185">Reference proteome</keyword>
<comment type="caution">
    <text evidence="2">The sequence shown here is derived from an EMBL/GenBank/DDBJ whole genome shotgun (WGS) entry which is preliminary data.</text>
</comment>
<evidence type="ECO:0000313" key="3">
    <source>
        <dbReference type="Proteomes" id="UP001153328"/>
    </source>
</evidence>